<sequence>MGPNRVLRRPTYLHLVRLSCLFASEIGLFNEASGTRCSVASLRDWQPDSAFFPFPFFCHFSSMSPKVTLSPRGN</sequence>
<organism evidence="1 2">
    <name type="scientific">Protopolystoma xenopodis</name>
    <dbReference type="NCBI Taxonomy" id="117903"/>
    <lineage>
        <taxon>Eukaryota</taxon>
        <taxon>Metazoa</taxon>
        <taxon>Spiralia</taxon>
        <taxon>Lophotrochozoa</taxon>
        <taxon>Platyhelminthes</taxon>
        <taxon>Monogenea</taxon>
        <taxon>Polyopisthocotylea</taxon>
        <taxon>Polystomatidea</taxon>
        <taxon>Polystomatidae</taxon>
        <taxon>Protopolystoma</taxon>
    </lineage>
</organism>
<comment type="caution">
    <text evidence="1">The sequence shown here is derived from an EMBL/GenBank/DDBJ whole genome shotgun (WGS) entry which is preliminary data.</text>
</comment>
<protein>
    <submittedName>
        <fullName evidence="1">Uncharacterized protein</fullName>
    </submittedName>
</protein>
<reference evidence="1" key="1">
    <citation type="submission" date="2018-11" db="EMBL/GenBank/DDBJ databases">
        <authorList>
            <consortium name="Pathogen Informatics"/>
        </authorList>
    </citation>
    <scope>NUCLEOTIDE SEQUENCE</scope>
</reference>
<evidence type="ECO:0000313" key="1">
    <source>
        <dbReference type="EMBL" id="VEL10427.1"/>
    </source>
</evidence>
<dbReference type="EMBL" id="CAAALY010008979">
    <property type="protein sequence ID" value="VEL10427.1"/>
    <property type="molecule type" value="Genomic_DNA"/>
</dbReference>
<dbReference type="Proteomes" id="UP000784294">
    <property type="component" value="Unassembled WGS sequence"/>
</dbReference>
<accession>A0A3S5CCT5</accession>
<gene>
    <name evidence="1" type="ORF">PXEA_LOCUS3867</name>
</gene>
<keyword evidence="2" id="KW-1185">Reference proteome</keyword>
<evidence type="ECO:0000313" key="2">
    <source>
        <dbReference type="Proteomes" id="UP000784294"/>
    </source>
</evidence>
<name>A0A3S5CCT5_9PLAT</name>
<dbReference type="AlphaFoldDB" id="A0A3S5CCT5"/>
<proteinExistence type="predicted"/>